<dbReference type="InterPro" id="IPR006860">
    <property type="entry name" value="FecR"/>
</dbReference>
<sequence length="938" mass="104162">MQKNKNTKSRNLDFLVVLVCLLGVGLNVYFFWSDFNTTLTKLYDTPVGTITFKYKSAQRRFIDRVLWDRLRQESPVYNGDTIRTADLSEATVRFLSGEIIELSENSLVQIHTDDLRTRVNLAEGDISVNAQNAAHSFILAAGSSSIEVAAGAVVNAKTGTEGQGLDLRVIEGTASLRDAQGGVETAGAGSMISFLEDGTRSSEPMVAVVSPRPNTRMLSVIREEIPVQFSWNTINFTGGQEVRIEVSLDRNFSNPAAEATVSGETRTEIRLAPGTYWWRAYPQGAAPGAGGHPENAVSGRLTILYAPPPRVIAPAEEYQYWYRTRKPAVRFLWTALEQAAQYRIDIADNPGMENPRVSRRIRESSFIFSGLEGGRWYWQVTPIYPEDFEGTAYSSEVASFTITQGGELQAPVLTAPAAGSFINIAKERGDTYFSWKNDDEAASYTFRISRDQNLGNPVITEKVSENWYAYTVNQTALSAGQYYWGVYQTDIEGNESPVSPSRPVVALEGEVVYRTTFPPDGYTIADSLLPDIRFTWRSNLPFANRYQISADTGFTNILFDENISASGIQGRVLPPGEYYWRIAADTGSDAIQFSTVPKRFRVSAPLPAAEIINPIENARIIIREGQSIDFSWLPIPDAEYYQMKLYRKDGDDTIVHENLYNEGTSETVPMAAFEEGNYVWTVQAFINESAETSRRSGLIGTHSISMRMLKPVSLDYPSSGHRYQGLAALRTPDRIRWSSTENVVSSRFILSTSTNLANTRAIIMDTRNPGTNITLPRLTAGTYYWTVTAFTDDEFDISAGKWNSFTVLAIPPLAAPAMRSPQNNFIFGPAELRGMRTMAFEWAAVNGANAYIFSLYRNSSSGTPELLLKSDPQTNTSYTLSNLSILDRGTFTWRVEAVNRGRDGTIEQPGTPGESRFTINLPETERVQGRDPGALYGN</sequence>
<keyword evidence="2" id="KW-0472">Membrane</keyword>
<dbReference type="InterPro" id="IPR013783">
    <property type="entry name" value="Ig-like_fold"/>
</dbReference>
<gene>
    <name evidence="4" type="ORF">JFL75_08450</name>
</gene>
<dbReference type="Proteomes" id="UP000595917">
    <property type="component" value="Chromosome"/>
</dbReference>
<protein>
    <submittedName>
        <fullName evidence="4">FecR domain-containing protein</fullName>
    </submittedName>
</protein>
<evidence type="ECO:0000313" key="5">
    <source>
        <dbReference type="Proteomes" id="UP000595917"/>
    </source>
</evidence>
<dbReference type="RefSeq" id="WP_215628237.1">
    <property type="nucleotide sequence ID" value="NZ_CP067089.2"/>
</dbReference>
<reference evidence="4" key="1">
    <citation type="submission" date="2021-01" db="EMBL/GenBank/DDBJ databases">
        <title>Description of Breznakiella homolactica.</title>
        <authorList>
            <person name="Song Y."/>
            <person name="Brune A."/>
        </authorList>
    </citation>
    <scope>NUCLEOTIDE SEQUENCE</scope>
    <source>
        <strain evidence="4">RmG30</strain>
    </source>
</reference>
<dbReference type="Pfam" id="PF04773">
    <property type="entry name" value="FecR"/>
    <property type="match status" value="1"/>
</dbReference>
<feature type="transmembrane region" description="Helical" evidence="2">
    <location>
        <begin position="12"/>
        <end position="32"/>
    </location>
</feature>
<evidence type="ECO:0000259" key="3">
    <source>
        <dbReference type="Pfam" id="PF04773"/>
    </source>
</evidence>
<evidence type="ECO:0000313" key="4">
    <source>
        <dbReference type="EMBL" id="QQO10932.1"/>
    </source>
</evidence>
<feature type="region of interest" description="Disordered" evidence="1">
    <location>
        <begin position="903"/>
        <end position="938"/>
    </location>
</feature>
<accession>A0A7T7XR27</accession>
<keyword evidence="2" id="KW-0812">Transmembrane</keyword>
<name>A0A7T7XR27_9SPIR</name>
<keyword evidence="2" id="KW-1133">Transmembrane helix</keyword>
<keyword evidence="5" id="KW-1185">Reference proteome</keyword>
<dbReference type="KEGG" id="bhc:JFL75_08450"/>
<dbReference type="Gene3D" id="2.60.40.10">
    <property type="entry name" value="Immunoglobulins"/>
    <property type="match status" value="6"/>
</dbReference>
<evidence type="ECO:0000256" key="2">
    <source>
        <dbReference type="SAM" id="Phobius"/>
    </source>
</evidence>
<dbReference type="AlphaFoldDB" id="A0A7T7XR27"/>
<evidence type="ECO:0000256" key="1">
    <source>
        <dbReference type="SAM" id="MobiDB-lite"/>
    </source>
</evidence>
<organism evidence="4 5">
    <name type="scientific">Breznakiella homolactica</name>
    <dbReference type="NCBI Taxonomy" id="2798577"/>
    <lineage>
        <taxon>Bacteria</taxon>
        <taxon>Pseudomonadati</taxon>
        <taxon>Spirochaetota</taxon>
        <taxon>Spirochaetia</taxon>
        <taxon>Spirochaetales</taxon>
        <taxon>Breznakiellaceae</taxon>
        <taxon>Breznakiella</taxon>
    </lineage>
</organism>
<proteinExistence type="predicted"/>
<feature type="domain" description="FecR protein" evidence="3">
    <location>
        <begin position="80"/>
        <end position="174"/>
    </location>
</feature>
<dbReference type="EMBL" id="CP067089">
    <property type="protein sequence ID" value="QQO10932.1"/>
    <property type="molecule type" value="Genomic_DNA"/>
</dbReference>